<keyword evidence="3" id="KW-1003">Cell membrane</keyword>
<proteinExistence type="predicted"/>
<dbReference type="GO" id="GO:0009306">
    <property type="term" value="P:protein secretion"/>
    <property type="evidence" value="ECO:0007669"/>
    <property type="project" value="InterPro"/>
</dbReference>
<keyword evidence="4 9" id="KW-0812">Transmembrane</keyword>
<evidence type="ECO:0000256" key="8">
    <source>
        <dbReference type="ARBA" id="ARBA00023136"/>
    </source>
</evidence>
<dbReference type="AlphaFoldDB" id="A0A832QBR6"/>
<sequence length="57" mass="6677">MKFLKNIIAELKKSTWPSKKDVLNMTIYVLIISILLSLTMVFLDLGLAHIRDWFLKI</sequence>
<evidence type="ECO:0000256" key="9">
    <source>
        <dbReference type="SAM" id="Phobius"/>
    </source>
</evidence>
<dbReference type="NCBIfam" id="TIGR00964">
    <property type="entry name" value="secE_bact"/>
    <property type="match status" value="1"/>
</dbReference>
<keyword evidence="6 9" id="KW-1133">Transmembrane helix</keyword>
<dbReference type="EMBL" id="DUTP01000001">
    <property type="protein sequence ID" value="HHX99189.1"/>
    <property type="molecule type" value="Genomic_DNA"/>
</dbReference>
<dbReference type="GO" id="GO:0006886">
    <property type="term" value="P:intracellular protein transport"/>
    <property type="evidence" value="ECO:0007669"/>
    <property type="project" value="InterPro"/>
</dbReference>
<evidence type="ECO:0000256" key="3">
    <source>
        <dbReference type="ARBA" id="ARBA00022475"/>
    </source>
</evidence>
<evidence type="ECO:0000256" key="6">
    <source>
        <dbReference type="ARBA" id="ARBA00022989"/>
    </source>
</evidence>
<keyword evidence="7" id="KW-0811">Translocation</keyword>
<dbReference type="InterPro" id="IPR038379">
    <property type="entry name" value="SecE_sf"/>
</dbReference>
<comment type="subcellular location">
    <subcellularLocation>
        <location evidence="1">Membrane</location>
    </subcellularLocation>
</comment>
<dbReference type="GO" id="GO:0008320">
    <property type="term" value="F:protein transmembrane transporter activity"/>
    <property type="evidence" value="ECO:0007669"/>
    <property type="project" value="InterPro"/>
</dbReference>
<evidence type="ECO:0000256" key="4">
    <source>
        <dbReference type="ARBA" id="ARBA00022692"/>
    </source>
</evidence>
<dbReference type="GO" id="GO:0005886">
    <property type="term" value="C:plasma membrane"/>
    <property type="evidence" value="ECO:0007669"/>
    <property type="project" value="TreeGrafter"/>
</dbReference>
<dbReference type="Pfam" id="PF00584">
    <property type="entry name" value="SecE"/>
    <property type="match status" value="1"/>
</dbReference>
<organism evidence="10 11">
    <name type="scientific">Candidatus Dojkabacteria bacterium</name>
    <dbReference type="NCBI Taxonomy" id="2099670"/>
    <lineage>
        <taxon>Bacteria</taxon>
        <taxon>Candidatus Dojkabacteria</taxon>
    </lineage>
</organism>
<evidence type="ECO:0000313" key="10">
    <source>
        <dbReference type="EMBL" id="HHX99189.1"/>
    </source>
</evidence>
<dbReference type="Gene3D" id="1.20.5.1030">
    <property type="entry name" value="Preprotein translocase secy subunit"/>
    <property type="match status" value="1"/>
</dbReference>
<dbReference type="InterPro" id="IPR001901">
    <property type="entry name" value="Translocase_SecE/Sec61-g"/>
</dbReference>
<dbReference type="GO" id="GO:0006605">
    <property type="term" value="P:protein targeting"/>
    <property type="evidence" value="ECO:0007669"/>
    <property type="project" value="InterPro"/>
</dbReference>
<dbReference type="InterPro" id="IPR005807">
    <property type="entry name" value="SecE_bac"/>
</dbReference>
<keyword evidence="8 9" id="KW-0472">Membrane</keyword>
<keyword evidence="5" id="KW-0653">Protein transport</keyword>
<keyword evidence="2" id="KW-0813">Transport</keyword>
<evidence type="ECO:0000313" key="11">
    <source>
        <dbReference type="Proteomes" id="UP000576550"/>
    </source>
</evidence>
<protein>
    <submittedName>
        <fullName evidence="10">Preprotein translocase subunit SecE</fullName>
    </submittedName>
</protein>
<dbReference type="Proteomes" id="UP000576550">
    <property type="component" value="Unassembled WGS sequence"/>
</dbReference>
<evidence type="ECO:0000256" key="5">
    <source>
        <dbReference type="ARBA" id="ARBA00022927"/>
    </source>
</evidence>
<dbReference type="GO" id="GO:0043952">
    <property type="term" value="P:protein transport by the Sec complex"/>
    <property type="evidence" value="ECO:0007669"/>
    <property type="project" value="TreeGrafter"/>
</dbReference>
<name>A0A832QBR6_9BACT</name>
<comment type="caution">
    <text evidence="10">The sequence shown here is derived from an EMBL/GenBank/DDBJ whole genome shotgun (WGS) entry which is preliminary data.</text>
</comment>
<evidence type="ECO:0000256" key="1">
    <source>
        <dbReference type="ARBA" id="ARBA00004370"/>
    </source>
</evidence>
<dbReference type="PANTHER" id="PTHR33910:SF1">
    <property type="entry name" value="PROTEIN TRANSLOCASE SUBUNIT SECE"/>
    <property type="match status" value="1"/>
</dbReference>
<evidence type="ECO:0000256" key="2">
    <source>
        <dbReference type="ARBA" id="ARBA00022448"/>
    </source>
</evidence>
<reference evidence="10 11" key="1">
    <citation type="journal article" date="2020" name="Biotechnol. Biofuels">
        <title>New insights from the biogas microbiome by comprehensive genome-resolved metagenomics of nearly 1600 species originating from multiple anaerobic digesters.</title>
        <authorList>
            <person name="Campanaro S."/>
            <person name="Treu L."/>
            <person name="Rodriguez-R L.M."/>
            <person name="Kovalovszki A."/>
            <person name="Ziels R.M."/>
            <person name="Maus I."/>
            <person name="Zhu X."/>
            <person name="Kougias P.G."/>
            <person name="Basile A."/>
            <person name="Luo G."/>
            <person name="Schluter A."/>
            <person name="Konstantinidis K.T."/>
            <person name="Angelidaki I."/>
        </authorList>
    </citation>
    <scope>NUCLEOTIDE SEQUENCE [LARGE SCALE GENOMIC DNA]</scope>
    <source>
        <strain evidence="10">AS05jafATM_89</strain>
    </source>
</reference>
<feature type="transmembrane region" description="Helical" evidence="9">
    <location>
        <begin position="21"/>
        <end position="43"/>
    </location>
</feature>
<evidence type="ECO:0000256" key="7">
    <source>
        <dbReference type="ARBA" id="ARBA00023010"/>
    </source>
</evidence>
<accession>A0A832QBR6</accession>
<gene>
    <name evidence="10" type="primary">secE</name>
    <name evidence="10" type="ORF">GX533_00695</name>
</gene>
<dbReference type="PANTHER" id="PTHR33910">
    <property type="entry name" value="PROTEIN TRANSLOCASE SUBUNIT SECE"/>
    <property type="match status" value="1"/>
</dbReference>